<organism evidence="3 4">
    <name type="scientific">Candidatus Phaeomarinibacter ectocarpi</name>
    <dbReference type="NCBI Taxonomy" id="1458461"/>
    <lineage>
        <taxon>Bacteria</taxon>
        <taxon>Pseudomonadati</taxon>
        <taxon>Pseudomonadota</taxon>
        <taxon>Alphaproteobacteria</taxon>
        <taxon>Hyphomicrobiales</taxon>
        <taxon>Parvibaculaceae</taxon>
        <taxon>Candidatus Phaeomarinibacter</taxon>
    </lineage>
</organism>
<dbReference type="PANTHER" id="PTHR10291:SF0">
    <property type="entry name" value="DEHYDRODOLICHYL DIPHOSPHATE SYNTHASE 2"/>
    <property type="match status" value="1"/>
</dbReference>
<comment type="subunit">
    <text evidence="2">Homodimer.</text>
</comment>
<keyword evidence="2" id="KW-0479">Metal-binding</keyword>
<comment type="function">
    <text evidence="2">Catalyzes the condensation of isopentenyl diphosphate (IPP) with allylic pyrophosphates generating different type of terpenoids.</text>
</comment>
<proteinExistence type="inferred from homology"/>
<dbReference type="NCBIfam" id="TIGR00055">
    <property type="entry name" value="uppS"/>
    <property type="match status" value="1"/>
</dbReference>
<feature type="binding site" evidence="2">
    <location>
        <position position="93"/>
    </location>
    <ligand>
        <name>substrate</name>
    </ligand>
</feature>
<dbReference type="HOGENOM" id="CLU_038505_1_1_5"/>
<feature type="active site" evidence="2">
    <location>
        <position position="42"/>
    </location>
</feature>
<dbReference type="OrthoDB" id="4191603at2"/>
<evidence type="ECO:0000256" key="1">
    <source>
        <dbReference type="ARBA" id="ARBA00022679"/>
    </source>
</evidence>
<reference evidence="3 4" key="1">
    <citation type="journal article" date="2014" name="Front. Genet.">
        <title>Genome and metabolic network of "Candidatus Phaeomarinobacter ectocarpi" Ec32, a new candidate genus of Alphaproteobacteria frequently associated with brown algae.</title>
        <authorList>
            <person name="Dittami S.M."/>
            <person name="Barbeyron T."/>
            <person name="Boyen C."/>
            <person name="Cambefort J."/>
            <person name="Collet G."/>
            <person name="Delage L."/>
            <person name="Gobet A."/>
            <person name="Groisillier A."/>
            <person name="Leblanc C."/>
            <person name="Michel G."/>
            <person name="Scornet D."/>
            <person name="Siegel A."/>
            <person name="Tapia J.E."/>
            <person name="Tonon T."/>
        </authorList>
    </citation>
    <scope>NUCLEOTIDE SEQUENCE [LARGE SCALE GENOMIC DNA]</scope>
    <source>
        <strain evidence="3 4">Ec32</strain>
    </source>
</reference>
<protein>
    <recommendedName>
        <fullName evidence="2">Isoprenyl transferase</fullName>
        <ecNumber evidence="2">2.5.1.-</ecNumber>
    </recommendedName>
</protein>
<sequence>MHRAEAPVPSDQSTADQQVLEEWSAPQAVNAALPRHVAIIMDGNGRWAAKRHLPRKLGHRQGVETVRRMVRAVGERGIPYLTLFGFSTENWRRPPDEVEDLMGLLRLYIRRDLAELHKNNVRIRIIGSREGLADDIVRMIAEAEELTAGNAGLRLTIAFNYGGQSEITRATLRIAEAVARGDLNPCDITPDTVADHLDTHDLPDPDLIIRTSGDKRLSNFLIWQAAYAELVFVDTLWPDFNDDVLGEALADYASRERRFGAREPWTPQP</sequence>
<dbReference type="PATRIC" id="fig|1458461.3.peg.2792"/>
<feature type="binding site" evidence="2">
    <location>
        <position position="210"/>
    </location>
    <ligand>
        <name>substrate</name>
    </ligand>
</feature>
<dbReference type="InterPro" id="IPR036424">
    <property type="entry name" value="UPP_synth-like_sf"/>
</dbReference>
<feature type="binding site" evidence="2">
    <location>
        <begin position="43"/>
        <end position="46"/>
    </location>
    <ligand>
        <name>substrate</name>
    </ligand>
</feature>
<dbReference type="GO" id="GO:0008834">
    <property type="term" value="F:ditrans,polycis-undecaprenyl-diphosphate synthase [(2E,6E)-farnesyl-diphosphate specific] activity"/>
    <property type="evidence" value="ECO:0007669"/>
    <property type="project" value="TreeGrafter"/>
</dbReference>
<feature type="binding site" evidence="2">
    <location>
        <position position="47"/>
    </location>
    <ligand>
        <name>substrate</name>
    </ligand>
</feature>
<dbReference type="GO" id="GO:0016094">
    <property type="term" value="P:polyprenol biosynthetic process"/>
    <property type="evidence" value="ECO:0007669"/>
    <property type="project" value="TreeGrafter"/>
</dbReference>
<dbReference type="PANTHER" id="PTHR10291">
    <property type="entry name" value="DEHYDRODOLICHYL DIPHOSPHATE SYNTHASE FAMILY MEMBER"/>
    <property type="match status" value="1"/>
</dbReference>
<keyword evidence="1 2" id="KW-0808">Transferase</keyword>
<dbReference type="GO" id="GO:0000287">
    <property type="term" value="F:magnesium ion binding"/>
    <property type="evidence" value="ECO:0007669"/>
    <property type="project" value="UniProtKB-UniRule"/>
</dbReference>
<dbReference type="KEGG" id="pect:BN1012_Phect2786"/>
<dbReference type="FunFam" id="3.40.1180.10:FF:000001">
    <property type="entry name" value="(2E,6E)-farnesyl-diphosphate-specific ditrans,polycis-undecaprenyl-diphosphate synthase"/>
    <property type="match status" value="1"/>
</dbReference>
<dbReference type="EMBL" id="HG966617">
    <property type="protein sequence ID" value="CDO60999.1"/>
    <property type="molecule type" value="Genomic_DNA"/>
</dbReference>
<feature type="binding site" evidence="2">
    <location>
        <position position="42"/>
    </location>
    <ligand>
        <name>Mg(2+)</name>
        <dbReference type="ChEBI" id="CHEBI:18420"/>
    </ligand>
</feature>
<dbReference type="RefSeq" id="WP_081826244.1">
    <property type="nucleotide sequence ID" value="NZ_HG966617.1"/>
</dbReference>
<dbReference type="Gene3D" id="3.40.1180.10">
    <property type="entry name" value="Decaprenyl diphosphate synthase-like"/>
    <property type="match status" value="1"/>
</dbReference>
<comment type="similarity">
    <text evidence="2">Belongs to the UPP synthase family.</text>
</comment>
<dbReference type="Proteomes" id="UP000032160">
    <property type="component" value="Chromosome I"/>
</dbReference>
<dbReference type="NCBIfam" id="NF011405">
    <property type="entry name" value="PRK14830.1"/>
    <property type="match status" value="1"/>
</dbReference>
<evidence type="ECO:0000313" key="4">
    <source>
        <dbReference type="Proteomes" id="UP000032160"/>
    </source>
</evidence>
<feature type="binding site" evidence="2">
    <location>
        <position position="59"/>
    </location>
    <ligand>
        <name>substrate</name>
    </ligand>
</feature>
<feature type="active site" description="Proton acceptor" evidence="2">
    <location>
        <position position="90"/>
    </location>
</feature>
<dbReference type="SUPFAM" id="SSF64005">
    <property type="entry name" value="Undecaprenyl diphosphate synthase"/>
    <property type="match status" value="1"/>
</dbReference>
<feature type="binding site" evidence="2">
    <location>
        <position position="55"/>
    </location>
    <ligand>
        <name>substrate</name>
    </ligand>
</feature>
<dbReference type="HAMAP" id="MF_01139">
    <property type="entry name" value="ISPT"/>
    <property type="match status" value="1"/>
</dbReference>
<feature type="binding site" evidence="2">
    <location>
        <position position="91"/>
    </location>
    <ligand>
        <name>substrate</name>
    </ligand>
</feature>
<dbReference type="NCBIfam" id="NF011408">
    <property type="entry name" value="PRK14834.1"/>
    <property type="match status" value="1"/>
</dbReference>
<dbReference type="CDD" id="cd00475">
    <property type="entry name" value="Cis_IPPS"/>
    <property type="match status" value="1"/>
</dbReference>
<dbReference type="PROSITE" id="PS01066">
    <property type="entry name" value="UPP_SYNTHASE"/>
    <property type="match status" value="1"/>
</dbReference>
<dbReference type="STRING" id="1458461.BN1012_Phect2786"/>
<accession>X5MH78</accession>
<keyword evidence="2" id="KW-0460">Magnesium</keyword>
<dbReference type="InterPro" id="IPR001441">
    <property type="entry name" value="UPP_synth-like"/>
</dbReference>
<name>X5MH78_9HYPH</name>
<dbReference type="Pfam" id="PF01255">
    <property type="entry name" value="Prenyltransf"/>
    <property type="match status" value="1"/>
</dbReference>
<dbReference type="InterPro" id="IPR018520">
    <property type="entry name" value="UPP_synth-like_CS"/>
</dbReference>
<dbReference type="AlphaFoldDB" id="X5MH78"/>
<dbReference type="EC" id="2.5.1.-" evidence="2"/>
<evidence type="ECO:0000313" key="3">
    <source>
        <dbReference type="EMBL" id="CDO60999.1"/>
    </source>
</evidence>
<gene>
    <name evidence="3" type="ORF">BN1012_Phect2786</name>
</gene>
<keyword evidence="4" id="KW-1185">Reference proteome</keyword>
<comment type="cofactor">
    <cofactor evidence="2">
        <name>Mg(2+)</name>
        <dbReference type="ChEBI" id="CHEBI:18420"/>
    </cofactor>
    <text evidence="2">Binds 2 magnesium ions per subunit.</text>
</comment>
<feature type="binding site" evidence="2">
    <location>
        <begin position="216"/>
        <end position="218"/>
    </location>
    <ligand>
        <name>substrate</name>
    </ligand>
</feature>
<feature type="binding site" evidence="2">
    <location>
        <position position="229"/>
    </location>
    <ligand>
        <name>Mg(2+)</name>
        <dbReference type="ChEBI" id="CHEBI:18420"/>
    </ligand>
</feature>
<dbReference type="GO" id="GO:0005829">
    <property type="term" value="C:cytosol"/>
    <property type="evidence" value="ECO:0007669"/>
    <property type="project" value="TreeGrafter"/>
</dbReference>
<feature type="binding site" evidence="2">
    <location>
        <begin position="87"/>
        <end position="89"/>
    </location>
    <ligand>
        <name>substrate</name>
    </ligand>
</feature>
<evidence type="ECO:0000256" key="2">
    <source>
        <dbReference type="HAMAP-Rule" id="MF_01139"/>
    </source>
</evidence>